<name>A0AAV0W8M2_9HEMI</name>
<dbReference type="EMBL" id="CARXXK010000001">
    <property type="protein sequence ID" value="CAI6352219.1"/>
    <property type="molecule type" value="Genomic_DNA"/>
</dbReference>
<dbReference type="AlphaFoldDB" id="A0AAV0W8M2"/>
<comment type="caution">
    <text evidence="1">The sequence shown here is derived from an EMBL/GenBank/DDBJ whole genome shotgun (WGS) entry which is preliminary data.</text>
</comment>
<protein>
    <submittedName>
        <fullName evidence="1">Uncharacterized protein</fullName>
    </submittedName>
</protein>
<proteinExistence type="predicted"/>
<organism evidence="1 2">
    <name type="scientific">Macrosiphum euphorbiae</name>
    <name type="common">potato aphid</name>
    <dbReference type="NCBI Taxonomy" id="13131"/>
    <lineage>
        <taxon>Eukaryota</taxon>
        <taxon>Metazoa</taxon>
        <taxon>Ecdysozoa</taxon>
        <taxon>Arthropoda</taxon>
        <taxon>Hexapoda</taxon>
        <taxon>Insecta</taxon>
        <taxon>Pterygota</taxon>
        <taxon>Neoptera</taxon>
        <taxon>Paraneoptera</taxon>
        <taxon>Hemiptera</taxon>
        <taxon>Sternorrhyncha</taxon>
        <taxon>Aphidomorpha</taxon>
        <taxon>Aphidoidea</taxon>
        <taxon>Aphididae</taxon>
        <taxon>Macrosiphini</taxon>
        <taxon>Macrosiphum</taxon>
    </lineage>
</organism>
<sequence>MYLNEGCTRRANYYDASATKWLKILYNSVPNIAATLETENKVPSDLMVQTTVNPGNPGNPEVDAVVPLVACMDLPHRKTDVKITDQVVPKQTALHRR</sequence>
<accession>A0AAV0W8M2</accession>
<reference evidence="1 2" key="1">
    <citation type="submission" date="2023-01" db="EMBL/GenBank/DDBJ databases">
        <authorList>
            <person name="Whitehead M."/>
        </authorList>
    </citation>
    <scope>NUCLEOTIDE SEQUENCE [LARGE SCALE GENOMIC DNA]</scope>
</reference>
<dbReference type="Proteomes" id="UP001160148">
    <property type="component" value="Unassembled WGS sequence"/>
</dbReference>
<gene>
    <name evidence="1" type="ORF">MEUPH1_LOCUS8490</name>
</gene>
<evidence type="ECO:0000313" key="2">
    <source>
        <dbReference type="Proteomes" id="UP001160148"/>
    </source>
</evidence>
<keyword evidence="2" id="KW-1185">Reference proteome</keyword>
<evidence type="ECO:0000313" key="1">
    <source>
        <dbReference type="EMBL" id="CAI6352219.1"/>
    </source>
</evidence>